<keyword evidence="7" id="KW-0972">Capsule biogenesis/degradation</keyword>
<feature type="transmembrane region" description="Helical" evidence="11">
    <location>
        <begin position="52"/>
        <end position="74"/>
    </location>
</feature>
<dbReference type="InterPro" id="IPR047817">
    <property type="entry name" value="ABC2_TM_bact-type"/>
</dbReference>
<dbReference type="PANTHER" id="PTHR30413:SF10">
    <property type="entry name" value="CAPSULE POLYSACCHARIDE EXPORT INNER-MEMBRANE PROTEIN CTRC"/>
    <property type="match status" value="1"/>
</dbReference>
<keyword evidence="3 11" id="KW-0813">Transport</keyword>
<evidence type="ECO:0000259" key="12">
    <source>
        <dbReference type="PROSITE" id="PS51012"/>
    </source>
</evidence>
<keyword evidence="4 11" id="KW-1003">Cell membrane</keyword>
<dbReference type="InterPro" id="IPR013525">
    <property type="entry name" value="ABC2_TM"/>
</dbReference>
<feature type="transmembrane region" description="Helical" evidence="11">
    <location>
        <begin position="127"/>
        <end position="155"/>
    </location>
</feature>
<accession>A0A502CDX5</accession>
<evidence type="ECO:0000256" key="9">
    <source>
        <dbReference type="ARBA" id="ARBA00023047"/>
    </source>
</evidence>
<sequence length="283" mass="31757">MDGVTDLDLPAISTTQRSTSGPFSALLTHRSLTFELAKRDVLGRYRGASFGLLWSLISPFLMLMVYSFAFGFVMKAKWPQTDNAHAHYSIILFVGLIVHGFFAECLSRSPHLITGNANFVKRVIFPLEILPWPMVMSALFHTFMNFLVFVALHLVLDHTMAWTIVFLPLVMLPLVLLTMGVSWLLAALGVYLRDISQITGVLATAMLFLSTAMFPVTALPPEYRWLLIINPLSFIIDQAREVALWGNYPNWTGLGIYMLCALAVLYLGYAAFRLTRRGFADVI</sequence>
<evidence type="ECO:0000313" key="13">
    <source>
        <dbReference type="EMBL" id="TPG11188.1"/>
    </source>
</evidence>
<protein>
    <recommendedName>
        <fullName evidence="11">Transport permease protein</fullName>
    </recommendedName>
</protein>
<evidence type="ECO:0000256" key="10">
    <source>
        <dbReference type="ARBA" id="ARBA00023136"/>
    </source>
</evidence>
<name>A0A502CDX5_9GAMM</name>
<organism evidence="13 14">
    <name type="scientific">Rhodanobacter glycinis</name>
    <dbReference type="NCBI Taxonomy" id="582702"/>
    <lineage>
        <taxon>Bacteria</taxon>
        <taxon>Pseudomonadati</taxon>
        <taxon>Pseudomonadota</taxon>
        <taxon>Gammaproteobacteria</taxon>
        <taxon>Lysobacterales</taxon>
        <taxon>Rhodanobacteraceae</taxon>
        <taxon>Rhodanobacter</taxon>
    </lineage>
</organism>
<evidence type="ECO:0000256" key="2">
    <source>
        <dbReference type="ARBA" id="ARBA00007783"/>
    </source>
</evidence>
<dbReference type="GO" id="GO:0015774">
    <property type="term" value="P:polysaccharide transport"/>
    <property type="evidence" value="ECO:0007669"/>
    <property type="project" value="UniProtKB-KW"/>
</dbReference>
<feature type="transmembrane region" description="Helical" evidence="11">
    <location>
        <begin position="161"/>
        <end position="186"/>
    </location>
</feature>
<keyword evidence="8 11" id="KW-1133">Transmembrane helix</keyword>
<keyword evidence="5" id="KW-0762">Sugar transport</keyword>
<dbReference type="Proteomes" id="UP000319486">
    <property type="component" value="Unassembled WGS sequence"/>
</dbReference>
<dbReference type="AlphaFoldDB" id="A0A502CDX5"/>
<feature type="transmembrane region" description="Helical" evidence="11">
    <location>
        <begin position="254"/>
        <end position="272"/>
    </location>
</feature>
<feature type="transmembrane region" description="Helical" evidence="11">
    <location>
        <begin position="198"/>
        <end position="218"/>
    </location>
</feature>
<comment type="similarity">
    <text evidence="2 11">Belongs to the ABC-2 integral membrane protein family.</text>
</comment>
<keyword evidence="14" id="KW-1185">Reference proteome</keyword>
<dbReference type="GO" id="GO:0140359">
    <property type="term" value="F:ABC-type transporter activity"/>
    <property type="evidence" value="ECO:0007669"/>
    <property type="project" value="InterPro"/>
</dbReference>
<dbReference type="PIRSF" id="PIRSF006648">
    <property type="entry name" value="DrrB"/>
    <property type="match status" value="1"/>
</dbReference>
<proteinExistence type="inferred from homology"/>
<evidence type="ECO:0000256" key="11">
    <source>
        <dbReference type="RuleBase" id="RU361157"/>
    </source>
</evidence>
<keyword evidence="6 11" id="KW-0812">Transmembrane</keyword>
<feature type="transmembrane region" description="Helical" evidence="11">
    <location>
        <begin position="86"/>
        <end position="106"/>
    </location>
</feature>
<dbReference type="Pfam" id="PF01061">
    <property type="entry name" value="ABC2_membrane"/>
    <property type="match status" value="1"/>
</dbReference>
<reference evidence="13 14" key="1">
    <citation type="journal article" date="2019" name="Environ. Microbiol.">
        <title>Species interactions and distinct microbial communities in high Arctic permafrost affected cryosols are associated with the CH4 and CO2 gas fluxes.</title>
        <authorList>
            <person name="Altshuler I."/>
            <person name="Hamel J."/>
            <person name="Turney S."/>
            <person name="Magnuson E."/>
            <person name="Levesque R."/>
            <person name="Greer C."/>
            <person name="Whyte L.G."/>
        </authorList>
    </citation>
    <scope>NUCLEOTIDE SEQUENCE [LARGE SCALE GENOMIC DNA]</scope>
    <source>
        <strain evidence="13 14">S13Y</strain>
    </source>
</reference>
<evidence type="ECO:0000256" key="4">
    <source>
        <dbReference type="ARBA" id="ARBA00022475"/>
    </source>
</evidence>
<feature type="domain" description="ABC transmembrane type-2" evidence="12">
    <location>
        <begin position="50"/>
        <end position="275"/>
    </location>
</feature>
<evidence type="ECO:0000256" key="6">
    <source>
        <dbReference type="ARBA" id="ARBA00022692"/>
    </source>
</evidence>
<dbReference type="InterPro" id="IPR000412">
    <property type="entry name" value="ABC_2_transport"/>
</dbReference>
<dbReference type="PRINTS" id="PR00164">
    <property type="entry name" value="ABC2TRNSPORT"/>
</dbReference>
<comment type="subcellular location">
    <subcellularLocation>
        <location evidence="11">Cell inner membrane</location>
        <topology evidence="11">Multi-pass membrane protein</topology>
    </subcellularLocation>
    <subcellularLocation>
        <location evidence="1">Cell membrane</location>
        <topology evidence="1">Multi-pass membrane protein</topology>
    </subcellularLocation>
</comment>
<dbReference type="GO" id="GO:0015920">
    <property type="term" value="P:lipopolysaccharide transport"/>
    <property type="evidence" value="ECO:0007669"/>
    <property type="project" value="TreeGrafter"/>
</dbReference>
<comment type="caution">
    <text evidence="13">The sequence shown here is derived from an EMBL/GenBank/DDBJ whole genome shotgun (WGS) entry which is preliminary data.</text>
</comment>
<evidence type="ECO:0000313" key="14">
    <source>
        <dbReference type="Proteomes" id="UP000319486"/>
    </source>
</evidence>
<gene>
    <name evidence="13" type="ORF">EAH88_01150</name>
</gene>
<dbReference type="GO" id="GO:0043190">
    <property type="term" value="C:ATP-binding cassette (ABC) transporter complex"/>
    <property type="evidence" value="ECO:0007669"/>
    <property type="project" value="InterPro"/>
</dbReference>
<evidence type="ECO:0000256" key="1">
    <source>
        <dbReference type="ARBA" id="ARBA00004651"/>
    </source>
</evidence>
<dbReference type="PROSITE" id="PS51012">
    <property type="entry name" value="ABC_TM2"/>
    <property type="match status" value="1"/>
</dbReference>
<keyword evidence="10 11" id="KW-0472">Membrane</keyword>
<evidence type="ECO:0000256" key="5">
    <source>
        <dbReference type="ARBA" id="ARBA00022597"/>
    </source>
</evidence>
<evidence type="ECO:0000256" key="8">
    <source>
        <dbReference type="ARBA" id="ARBA00022989"/>
    </source>
</evidence>
<dbReference type="PANTHER" id="PTHR30413">
    <property type="entry name" value="INNER MEMBRANE TRANSPORT PERMEASE"/>
    <property type="match status" value="1"/>
</dbReference>
<dbReference type="EMBL" id="RCZO01000001">
    <property type="protein sequence ID" value="TPG11188.1"/>
    <property type="molecule type" value="Genomic_DNA"/>
</dbReference>
<evidence type="ECO:0000256" key="3">
    <source>
        <dbReference type="ARBA" id="ARBA00022448"/>
    </source>
</evidence>
<keyword evidence="9" id="KW-0625">Polysaccharide transport</keyword>
<evidence type="ECO:0000256" key="7">
    <source>
        <dbReference type="ARBA" id="ARBA00022903"/>
    </source>
</evidence>